<organism evidence="1 2">
    <name type="scientific">Endozoicomonas elysicola</name>
    <dbReference type="NCBI Taxonomy" id="305900"/>
    <lineage>
        <taxon>Bacteria</taxon>
        <taxon>Pseudomonadati</taxon>
        <taxon>Pseudomonadota</taxon>
        <taxon>Gammaproteobacteria</taxon>
        <taxon>Oceanospirillales</taxon>
        <taxon>Endozoicomonadaceae</taxon>
        <taxon>Endozoicomonas</taxon>
    </lineage>
</organism>
<dbReference type="RefSeq" id="WP_020582745.1">
    <property type="nucleotide sequence ID" value="NZ_JOJP01000001.1"/>
</dbReference>
<keyword evidence="2" id="KW-1185">Reference proteome</keyword>
<evidence type="ECO:0000313" key="1">
    <source>
        <dbReference type="EMBL" id="KEI71185.1"/>
    </source>
</evidence>
<dbReference type="Proteomes" id="UP000027997">
    <property type="component" value="Unassembled WGS sequence"/>
</dbReference>
<dbReference type="AlphaFoldDB" id="A0A081KAK9"/>
<gene>
    <name evidence="1" type="ORF">GV64_10915</name>
</gene>
<comment type="caution">
    <text evidence="1">The sequence shown here is derived from an EMBL/GenBank/DDBJ whole genome shotgun (WGS) entry which is preliminary data.</text>
</comment>
<sequence length="126" mass="14582">MTKVLDIVKGFEKASTPEYHKPGRPSFHNLRDVKKTEGENNLSILDRAEIFDSVTDAALTQSTIYKIDKIGNELFSVKKVNDDEKSDDVSSCDDFRKKLYPDPMDFYRICFDQESTGDEYIEDEWL</sequence>
<proteinExistence type="predicted"/>
<protein>
    <submittedName>
        <fullName evidence="1">Uncharacterized protein</fullName>
    </submittedName>
</protein>
<dbReference type="EMBL" id="JOJP01000001">
    <property type="protein sequence ID" value="KEI71185.1"/>
    <property type="molecule type" value="Genomic_DNA"/>
</dbReference>
<accession>A0A081KAK9</accession>
<reference evidence="1 2" key="1">
    <citation type="submission" date="2014-06" db="EMBL/GenBank/DDBJ databases">
        <title>Whole Genome Sequences of Three Symbiotic Endozoicomonas Bacteria.</title>
        <authorList>
            <person name="Neave M.J."/>
            <person name="Apprill A."/>
            <person name="Voolstra C.R."/>
        </authorList>
    </citation>
    <scope>NUCLEOTIDE SEQUENCE [LARGE SCALE GENOMIC DNA]</scope>
    <source>
        <strain evidence="1 2">DSM 22380</strain>
    </source>
</reference>
<evidence type="ECO:0000313" key="2">
    <source>
        <dbReference type="Proteomes" id="UP000027997"/>
    </source>
</evidence>
<name>A0A081KAK9_9GAMM</name>